<evidence type="ECO:0000313" key="1">
    <source>
        <dbReference type="EMBL" id="MXQ73330.1"/>
    </source>
</evidence>
<proteinExistence type="predicted"/>
<accession>A0A6N8U664</accession>
<reference evidence="1 2" key="1">
    <citation type="submission" date="2019-12" db="EMBL/GenBank/DDBJ databases">
        <authorList>
            <person name="Yang R."/>
        </authorList>
    </citation>
    <scope>NUCLEOTIDE SEQUENCE [LARGE SCALE GENOMIC DNA]</scope>
    <source>
        <strain evidence="1 2">DONG20-135</strain>
    </source>
</reference>
<organism evidence="1 2">
    <name type="scientific">Copranaerobaculum intestinale</name>
    <dbReference type="NCBI Taxonomy" id="2692629"/>
    <lineage>
        <taxon>Bacteria</taxon>
        <taxon>Bacillati</taxon>
        <taxon>Bacillota</taxon>
        <taxon>Erysipelotrichia</taxon>
        <taxon>Erysipelotrichales</taxon>
        <taxon>Erysipelotrichaceae</taxon>
        <taxon>Copranaerobaculum</taxon>
    </lineage>
</organism>
<dbReference type="Proteomes" id="UP000434036">
    <property type="component" value="Unassembled WGS sequence"/>
</dbReference>
<dbReference type="RefSeq" id="WP_160624788.1">
    <property type="nucleotide sequence ID" value="NZ_WUUQ01000002.1"/>
</dbReference>
<dbReference type="AlphaFoldDB" id="A0A6N8U664"/>
<comment type="caution">
    <text evidence="1">The sequence shown here is derived from an EMBL/GenBank/DDBJ whole genome shotgun (WGS) entry which is preliminary data.</text>
</comment>
<dbReference type="Gene3D" id="2.160.20.70">
    <property type="match status" value="1"/>
</dbReference>
<dbReference type="SUPFAM" id="SSF63848">
    <property type="entry name" value="Cell-division inhibitor MinC, C-terminal domain"/>
    <property type="match status" value="1"/>
</dbReference>
<sequence length="192" mass="22115">MDEVIIKAMNQQYVVKCHIQDFSQFQMLLKQKLQSCAALKQGHFDAFFDVSRKLDDHELYTIFQICRESQTTILGFTTVKKAAGLQICRQKLHSGQKYFFDAPTLVIGNIPRDTYVSCYDSLFVLGEASGNIDLYDRSALVGASIFSRCFIRICDTSFQNVTNYAPSQVYYNEQTLICRELKEEIVWDNQLL</sequence>
<name>A0A6N8U664_9FIRM</name>
<dbReference type="GO" id="GO:0000902">
    <property type="term" value="P:cell morphogenesis"/>
    <property type="evidence" value="ECO:0007669"/>
    <property type="project" value="InterPro"/>
</dbReference>
<gene>
    <name evidence="1" type="ORF">GSF08_05225</name>
</gene>
<dbReference type="InterPro" id="IPR016098">
    <property type="entry name" value="CAP/MinC_C"/>
</dbReference>
<dbReference type="InterPro" id="IPR036145">
    <property type="entry name" value="MinC_C_sf"/>
</dbReference>
<reference evidence="1 2" key="2">
    <citation type="submission" date="2020-01" db="EMBL/GenBank/DDBJ databases">
        <title>Clostridiaceae sp. nov. isolated from the gut of human by culturomics.</title>
        <authorList>
            <person name="Chang Y."/>
        </authorList>
    </citation>
    <scope>NUCLEOTIDE SEQUENCE [LARGE SCALE GENOMIC DNA]</scope>
    <source>
        <strain evidence="1 2">DONG20-135</strain>
    </source>
</reference>
<evidence type="ECO:0000313" key="2">
    <source>
        <dbReference type="Proteomes" id="UP000434036"/>
    </source>
</evidence>
<protein>
    <submittedName>
        <fullName evidence="1">Uncharacterized protein</fullName>
    </submittedName>
</protein>
<dbReference type="EMBL" id="WUUQ01000002">
    <property type="protein sequence ID" value="MXQ73330.1"/>
    <property type="molecule type" value="Genomic_DNA"/>
</dbReference>
<keyword evidence="2" id="KW-1185">Reference proteome</keyword>